<proteinExistence type="predicted"/>
<dbReference type="Pfam" id="PF01584">
    <property type="entry name" value="CheW"/>
    <property type="match status" value="1"/>
</dbReference>
<protein>
    <submittedName>
        <fullName evidence="2">Purine-binding chemotaxis protein CheW</fullName>
    </submittedName>
</protein>
<dbReference type="InterPro" id="IPR002545">
    <property type="entry name" value="CheW-lke_dom"/>
</dbReference>
<dbReference type="Gene3D" id="2.30.30.40">
    <property type="entry name" value="SH3 Domains"/>
    <property type="match status" value="1"/>
</dbReference>
<evidence type="ECO:0000313" key="3">
    <source>
        <dbReference type="Proteomes" id="UP000192920"/>
    </source>
</evidence>
<name>A0A1Y6BYE4_9NEIS</name>
<dbReference type="RefSeq" id="WP_085276766.1">
    <property type="nucleotide sequence ID" value="NZ_FXAG01000013.1"/>
</dbReference>
<dbReference type="SUPFAM" id="SSF50341">
    <property type="entry name" value="CheW-like"/>
    <property type="match status" value="1"/>
</dbReference>
<dbReference type="STRING" id="1123014.SAMN02745746_02542"/>
<reference evidence="3" key="1">
    <citation type="submission" date="2017-04" db="EMBL/GenBank/DDBJ databases">
        <authorList>
            <person name="Varghese N."/>
            <person name="Submissions S."/>
        </authorList>
    </citation>
    <scope>NUCLEOTIDE SEQUENCE [LARGE SCALE GENOMIC DNA]</scope>
    <source>
        <strain evidence="3">DSM 22618</strain>
    </source>
</reference>
<dbReference type="SMART" id="SM00260">
    <property type="entry name" value="CheW"/>
    <property type="match status" value="1"/>
</dbReference>
<evidence type="ECO:0000259" key="1">
    <source>
        <dbReference type="PROSITE" id="PS50851"/>
    </source>
</evidence>
<dbReference type="Gene3D" id="2.40.50.180">
    <property type="entry name" value="CheA-289, Domain 4"/>
    <property type="match status" value="1"/>
</dbReference>
<dbReference type="PROSITE" id="PS50851">
    <property type="entry name" value="CHEW"/>
    <property type="match status" value="1"/>
</dbReference>
<dbReference type="AlphaFoldDB" id="A0A1Y6BYE4"/>
<sequence length="207" mass="22402">MNDNNAASSAGDAALWAAVPARLARLESLLAGDGEGDPAAFEQQLRERTAYWAEPEAVAAAQAPFEVLGFSLGDECYGIVPHFVAEVVPLRQFTPLPGTPPFVLGIVNLRGRIVSVIDLRVLFEIPRRGLSERNHLVLLQHDDMEFGVLADAILGMQWVSPQTLQPELVGLSGILPSCLLGITPQQWVILDGAKLLGNEKLQVEFNT</sequence>
<dbReference type="PANTHER" id="PTHR22617:SF23">
    <property type="entry name" value="CHEMOTAXIS PROTEIN CHEW"/>
    <property type="match status" value="1"/>
</dbReference>
<dbReference type="InterPro" id="IPR036061">
    <property type="entry name" value="CheW-like_dom_sf"/>
</dbReference>
<dbReference type="GO" id="GO:0005829">
    <property type="term" value="C:cytosol"/>
    <property type="evidence" value="ECO:0007669"/>
    <property type="project" value="TreeGrafter"/>
</dbReference>
<accession>A0A1Y6BYE4</accession>
<organism evidence="2 3">
    <name type="scientific">Pseudogulbenkiania subflava DSM 22618</name>
    <dbReference type="NCBI Taxonomy" id="1123014"/>
    <lineage>
        <taxon>Bacteria</taxon>
        <taxon>Pseudomonadati</taxon>
        <taxon>Pseudomonadota</taxon>
        <taxon>Betaproteobacteria</taxon>
        <taxon>Neisseriales</taxon>
        <taxon>Chromobacteriaceae</taxon>
        <taxon>Pseudogulbenkiania</taxon>
    </lineage>
</organism>
<gene>
    <name evidence="2" type="ORF">SAMN02745746_02542</name>
</gene>
<dbReference type="Proteomes" id="UP000192920">
    <property type="component" value="Unassembled WGS sequence"/>
</dbReference>
<keyword evidence="3" id="KW-1185">Reference proteome</keyword>
<dbReference type="PANTHER" id="PTHR22617">
    <property type="entry name" value="CHEMOTAXIS SENSOR HISTIDINE KINASE-RELATED"/>
    <property type="match status" value="1"/>
</dbReference>
<dbReference type="GO" id="GO:0007165">
    <property type="term" value="P:signal transduction"/>
    <property type="evidence" value="ECO:0007669"/>
    <property type="project" value="InterPro"/>
</dbReference>
<evidence type="ECO:0000313" key="2">
    <source>
        <dbReference type="EMBL" id="SMF31677.1"/>
    </source>
</evidence>
<feature type="domain" description="CheW-like" evidence="1">
    <location>
        <begin position="64"/>
        <end position="201"/>
    </location>
</feature>
<dbReference type="EMBL" id="FXAG01000013">
    <property type="protein sequence ID" value="SMF31677.1"/>
    <property type="molecule type" value="Genomic_DNA"/>
</dbReference>
<dbReference type="GO" id="GO:0006935">
    <property type="term" value="P:chemotaxis"/>
    <property type="evidence" value="ECO:0007669"/>
    <property type="project" value="InterPro"/>
</dbReference>
<dbReference type="InterPro" id="IPR039315">
    <property type="entry name" value="CheW"/>
</dbReference>